<feature type="compositionally biased region" description="Basic and acidic residues" evidence="6">
    <location>
        <begin position="158"/>
        <end position="179"/>
    </location>
</feature>
<reference evidence="10" key="2">
    <citation type="submission" date="2025-08" db="UniProtKB">
        <authorList>
            <consortium name="RefSeq"/>
        </authorList>
    </citation>
    <scope>IDENTIFICATION</scope>
    <source>
        <tissue evidence="10">Leaves</tissue>
    </source>
</reference>
<feature type="transmembrane region" description="Helical" evidence="7">
    <location>
        <begin position="389"/>
        <end position="409"/>
    </location>
</feature>
<feature type="compositionally biased region" description="Basic and acidic residues" evidence="6">
    <location>
        <begin position="307"/>
        <end position="328"/>
    </location>
</feature>
<reference evidence="9" key="1">
    <citation type="journal article" date="2025" name="Foods">
        <title>Unveiling the Microbial Signatures of Arabica Coffee Cherries: Insights into Ripeness Specific Diversity, Functional Traits, and Implications for Quality and Safety.</title>
        <authorList>
            <consortium name="RefSeq"/>
            <person name="Tenea G.N."/>
            <person name="Cifuentes V."/>
            <person name="Reyes P."/>
            <person name="Cevallos-Vallejos M."/>
        </authorList>
    </citation>
    <scope>NUCLEOTIDE SEQUENCE [LARGE SCALE GENOMIC DNA]</scope>
</reference>
<keyword evidence="9" id="KW-1185">Reference proteome</keyword>
<dbReference type="RefSeq" id="XP_027090782.1">
    <property type="nucleotide sequence ID" value="XM_027234981.2"/>
</dbReference>
<feature type="compositionally biased region" description="Polar residues" evidence="6">
    <location>
        <begin position="289"/>
        <end position="304"/>
    </location>
</feature>
<evidence type="ECO:0000256" key="7">
    <source>
        <dbReference type="SAM" id="Phobius"/>
    </source>
</evidence>
<dbReference type="AlphaFoldDB" id="A0A6P6UM54"/>
<evidence type="ECO:0000256" key="2">
    <source>
        <dbReference type="ARBA" id="ARBA00022475"/>
    </source>
</evidence>
<dbReference type="InterPro" id="IPR002068">
    <property type="entry name" value="A-crystallin/Hsp20_dom"/>
</dbReference>
<dbReference type="GO" id="GO:0006952">
    <property type="term" value="P:defense response"/>
    <property type="evidence" value="ECO:0007669"/>
    <property type="project" value="UniProtKB-KW"/>
</dbReference>
<evidence type="ECO:0000256" key="3">
    <source>
        <dbReference type="ARBA" id="ARBA00022821"/>
    </source>
</evidence>
<dbReference type="PANTHER" id="PTHR43670:SF34">
    <property type="entry name" value="HSP20-LIKE CHAPERONES SUPERFAMILY PROTEIN"/>
    <property type="match status" value="1"/>
</dbReference>
<evidence type="ECO:0000259" key="8">
    <source>
        <dbReference type="PROSITE" id="PS01031"/>
    </source>
</evidence>
<feature type="compositionally biased region" description="Basic and acidic residues" evidence="6">
    <location>
        <begin position="237"/>
        <end position="273"/>
    </location>
</feature>
<name>A0A6P6UM54_COFAR</name>
<accession>A0A6P6UM54</accession>
<keyword evidence="7" id="KW-0472">Membrane</keyword>
<dbReference type="Pfam" id="PF00011">
    <property type="entry name" value="HSP20"/>
    <property type="match status" value="1"/>
</dbReference>
<feature type="compositionally biased region" description="Acidic residues" evidence="6">
    <location>
        <begin position="352"/>
        <end position="361"/>
    </location>
</feature>
<protein>
    <recommendedName>
        <fullName evidence="8">SHSP domain-containing protein</fullName>
    </recommendedName>
</protein>
<dbReference type="SUPFAM" id="SSF49764">
    <property type="entry name" value="HSP20-like chaperones"/>
    <property type="match status" value="1"/>
</dbReference>
<feature type="compositionally biased region" description="Basic and acidic residues" evidence="6">
    <location>
        <begin position="366"/>
        <end position="378"/>
    </location>
</feature>
<keyword evidence="7" id="KW-0812">Transmembrane</keyword>
<feature type="region of interest" description="Disordered" evidence="6">
    <location>
        <begin position="143"/>
        <end position="383"/>
    </location>
</feature>
<dbReference type="OrthoDB" id="1920188at2759"/>
<gene>
    <name evidence="10" type="primary">LOC113711782</name>
</gene>
<dbReference type="Gene3D" id="2.60.40.790">
    <property type="match status" value="1"/>
</dbReference>
<comment type="similarity">
    <text evidence="4 5">Belongs to the small heat shock protein (HSP20) family.</text>
</comment>
<keyword evidence="7" id="KW-1133">Transmembrane helix</keyword>
<evidence type="ECO:0000256" key="6">
    <source>
        <dbReference type="SAM" id="MobiDB-lite"/>
    </source>
</evidence>
<dbReference type="InterPro" id="IPR008978">
    <property type="entry name" value="HSP20-like_chaperone"/>
</dbReference>
<dbReference type="PROSITE" id="PS01031">
    <property type="entry name" value="SHSP"/>
    <property type="match status" value="1"/>
</dbReference>
<dbReference type="GO" id="GO:0034605">
    <property type="term" value="P:cellular response to heat"/>
    <property type="evidence" value="ECO:0007669"/>
    <property type="project" value="TreeGrafter"/>
</dbReference>
<organism evidence="9 10">
    <name type="scientific">Coffea arabica</name>
    <name type="common">Arabian coffee</name>
    <dbReference type="NCBI Taxonomy" id="13443"/>
    <lineage>
        <taxon>Eukaryota</taxon>
        <taxon>Viridiplantae</taxon>
        <taxon>Streptophyta</taxon>
        <taxon>Embryophyta</taxon>
        <taxon>Tracheophyta</taxon>
        <taxon>Spermatophyta</taxon>
        <taxon>Magnoliopsida</taxon>
        <taxon>eudicotyledons</taxon>
        <taxon>Gunneridae</taxon>
        <taxon>Pentapetalae</taxon>
        <taxon>asterids</taxon>
        <taxon>lamiids</taxon>
        <taxon>Gentianales</taxon>
        <taxon>Rubiaceae</taxon>
        <taxon>Ixoroideae</taxon>
        <taxon>Gardenieae complex</taxon>
        <taxon>Bertiereae - Coffeeae clade</taxon>
        <taxon>Coffeeae</taxon>
        <taxon>Coffea</taxon>
    </lineage>
</organism>
<dbReference type="Proteomes" id="UP001652660">
    <property type="component" value="Chromosome 10e"/>
</dbReference>
<evidence type="ECO:0000313" key="10">
    <source>
        <dbReference type="RefSeq" id="XP_027090782.1"/>
    </source>
</evidence>
<dbReference type="GeneID" id="113711782"/>
<proteinExistence type="inferred from homology"/>
<keyword evidence="2" id="KW-1003">Cell membrane</keyword>
<sequence>MDLELGLKLRRVADEFCSADFQFYKDRTGPVFISTETESLFFLTAHLKGHRKQNIKIEINEDGTRIIISGEMAIQETVMVEWRLYRKETEIRRFRKAFKIPDGVILDKIKAKYNEDECILTISMPKKDKGIRGFNIEEVQEQELAREGSETLEIAPDEVPKQENEMQEKDQGAEAEHAEGSGLAEEEYSEVPEIATSEEPKELAEEEYSEVPEIATSEEPKEAGFDVAPPEETQVAEVHDMKKEEMKEHQLDQNERLKKPSEDHEGTVEEAKSSPDVANGEESGKSPASHLTTGETSQRESVMQAQELEKEEKSQGIEGDMERKHEQPEPLTEVIDQNHHKRDQVDGKESGTQEEEEEEESALVKPPDKVQEDRQSRIEKHRGRCKMCAPILAGSALLLSLVVFVIQFIRKKSHQGKKKE</sequence>
<evidence type="ECO:0000256" key="5">
    <source>
        <dbReference type="RuleBase" id="RU003616"/>
    </source>
</evidence>
<dbReference type="GO" id="GO:0005886">
    <property type="term" value="C:plasma membrane"/>
    <property type="evidence" value="ECO:0007669"/>
    <property type="project" value="UniProtKB-SubCell"/>
</dbReference>
<keyword evidence="3" id="KW-0611">Plant defense</keyword>
<evidence type="ECO:0000256" key="4">
    <source>
        <dbReference type="PROSITE-ProRule" id="PRU00285"/>
    </source>
</evidence>
<dbReference type="PANTHER" id="PTHR43670">
    <property type="entry name" value="HEAT SHOCK PROTEIN 26"/>
    <property type="match status" value="1"/>
</dbReference>
<dbReference type="CDD" id="cd06464">
    <property type="entry name" value="ACD_sHsps-like"/>
    <property type="match status" value="1"/>
</dbReference>
<evidence type="ECO:0000313" key="9">
    <source>
        <dbReference type="Proteomes" id="UP001652660"/>
    </source>
</evidence>
<feature type="domain" description="SHSP" evidence="8">
    <location>
        <begin position="22"/>
        <end position="142"/>
    </location>
</feature>
<comment type="subcellular location">
    <subcellularLocation>
        <location evidence="1">Cell membrane</location>
        <topology evidence="1">Single-pass membrane protein</topology>
    </subcellularLocation>
</comment>
<evidence type="ECO:0000256" key="1">
    <source>
        <dbReference type="ARBA" id="ARBA00004162"/>
    </source>
</evidence>